<gene>
    <name evidence="2" type="ORF">DW060_09670</name>
</gene>
<dbReference type="RefSeq" id="WP_118355708.1">
    <property type="nucleotide sequence ID" value="NZ_CAUEDA010000058.1"/>
</dbReference>
<dbReference type="OrthoDB" id="1078253at2"/>
<protein>
    <submittedName>
        <fullName evidence="2">Uncharacterized protein</fullName>
    </submittedName>
</protein>
<dbReference type="Proteomes" id="UP000286598">
    <property type="component" value="Unassembled WGS sequence"/>
</dbReference>
<accession>A0A3R6HZS1</accession>
<feature type="signal peptide" evidence="1">
    <location>
        <begin position="1"/>
        <end position="23"/>
    </location>
</feature>
<proteinExistence type="predicted"/>
<keyword evidence="1" id="KW-0732">Signal</keyword>
<evidence type="ECO:0000256" key="1">
    <source>
        <dbReference type="SAM" id="SignalP"/>
    </source>
</evidence>
<dbReference type="EMBL" id="QRNO01000051">
    <property type="protein sequence ID" value="RHK48967.1"/>
    <property type="molecule type" value="Genomic_DNA"/>
</dbReference>
<dbReference type="AlphaFoldDB" id="A0A3R6HZS1"/>
<evidence type="ECO:0000313" key="2">
    <source>
        <dbReference type="EMBL" id="RHK48967.1"/>
    </source>
</evidence>
<dbReference type="PROSITE" id="PS51257">
    <property type="entry name" value="PROKAR_LIPOPROTEIN"/>
    <property type="match status" value="1"/>
</dbReference>
<keyword evidence="3" id="KW-1185">Reference proteome</keyword>
<sequence>MKRFSSFLTLLVMAALPFTFTSCDDDWYDGYDWYDKPYYDATENAIALAQTLNGTWTGTIVNEYTNDNGIRQQTQCSADFTFVQYRYDAINGTGYETDYDGTGRKQTLPFKWYVDYRTGNVYVEYTESGYRFLLDANGNSKYSGFSLDNSRFNGVMEGVNNDEFVFFDLYRVRGYSAPHKLKSADSTATVSFGKGEGKQFEISDAPVMLRRR</sequence>
<comment type="caution">
    <text evidence="2">The sequence shown here is derived from an EMBL/GenBank/DDBJ whole genome shotgun (WGS) entry which is preliminary data.</text>
</comment>
<evidence type="ECO:0000313" key="3">
    <source>
        <dbReference type="Proteomes" id="UP000286598"/>
    </source>
</evidence>
<reference evidence="2 3" key="1">
    <citation type="submission" date="2018-08" db="EMBL/GenBank/DDBJ databases">
        <title>A genome reference for cultivated species of the human gut microbiota.</title>
        <authorList>
            <person name="Zou Y."/>
            <person name="Xue W."/>
            <person name="Luo G."/>
        </authorList>
    </citation>
    <scope>NUCLEOTIDE SEQUENCE [LARGE SCALE GENOMIC DNA]</scope>
    <source>
        <strain evidence="2 3">AF42-9</strain>
    </source>
</reference>
<organism evidence="2 3">
    <name type="scientific">Leyella stercorea</name>
    <dbReference type="NCBI Taxonomy" id="363265"/>
    <lineage>
        <taxon>Bacteria</taxon>
        <taxon>Pseudomonadati</taxon>
        <taxon>Bacteroidota</taxon>
        <taxon>Bacteroidia</taxon>
        <taxon>Bacteroidales</taxon>
        <taxon>Prevotellaceae</taxon>
        <taxon>Leyella</taxon>
    </lineage>
</organism>
<name>A0A3R6HZS1_9BACT</name>
<feature type="chain" id="PRO_5018671405" evidence="1">
    <location>
        <begin position="24"/>
        <end position="212"/>
    </location>
</feature>